<dbReference type="Pfam" id="PF11127">
    <property type="entry name" value="YgaP-like_TM"/>
    <property type="match status" value="1"/>
</dbReference>
<dbReference type="Gene3D" id="3.30.530.20">
    <property type="match status" value="1"/>
</dbReference>
<evidence type="ECO:0000256" key="1">
    <source>
        <dbReference type="ARBA" id="ARBA00008918"/>
    </source>
</evidence>
<dbReference type="Pfam" id="PF03364">
    <property type="entry name" value="Polyketide_cyc"/>
    <property type="match status" value="1"/>
</dbReference>
<evidence type="ECO:0008006" key="6">
    <source>
        <dbReference type="Google" id="ProtNLM"/>
    </source>
</evidence>
<dbReference type="PANTHER" id="PTHR33824">
    <property type="entry name" value="POLYKETIDE CYCLASE/DEHYDRASE AND LIPID TRANSPORT SUPERFAMILY PROTEIN"/>
    <property type="match status" value="1"/>
</dbReference>
<keyword evidence="5" id="KW-1185">Reference proteome</keyword>
<protein>
    <recommendedName>
        <fullName evidence="6">Ribosome association toxin RatA</fullName>
    </recommendedName>
</protein>
<sequence>MTALHVTDEDKDLSGCPSVGEMNTVNIGDTERTISVIAGSWLLASAFKSRPFCGRNIRNGIAGAFLLYRGLSGHSLLYTCLGKQGRKPRSVNIRTSLIVNKPVEEVYAFWRELEHLPAFMRHLSSVKETSPGLSHWELELPGNLGRIGWDAEIVKEETNKMLSWKSVRDSVIENAGKVTFSDALGAQGTALDIMITYRAPGGDIGRNISRLLNPVFKKMVQQDLIYFKEFIESR</sequence>
<dbReference type="InterPro" id="IPR023393">
    <property type="entry name" value="START-like_dom_sf"/>
</dbReference>
<accession>A0ABP8FZB8</accession>
<comment type="caution">
    <text evidence="4">The sequence shown here is derived from an EMBL/GenBank/DDBJ whole genome shotgun (WGS) entry which is preliminary data.</text>
</comment>
<dbReference type="SUPFAM" id="SSF55961">
    <property type="entry name" value="Bet v1-like"/>
    <property type="match status" value="1"/>
</dbReference>
<evidence type="ECO:0000259" key="3">
    <source>
        <dbReference type="Pfam" id="PF11127"/>
    </source>
</evidence>
<dbReference type="Proteomes" id="UP001501207">
    <property type="component" value="Unassembled WGS sequence"/>
</dbReference>
<reference evidence="5" key="1">
    <citation type="journal article" date="2019" name="Int. J. Syst. Evol. Microbiol.">
        <title>The Global Catalogue of Microorganisms (GCM) 10K type strain sequencing project: providing services to taxonomists for standard genome sequencing and annotation.</title>
        <authorList>
            <consortium name="The Broad Institute Genomics Platform"/>
            <consortium name="The Broad Institute Genome Sequencing Center for Infectious Disease"/>
            <person name="Wu L."/>
            <person name="Ma J."/>
        </authorList>
    </citation>
    <scope>NUCLEOTIDE SEQUENCE [LARGE SCALE GENOMIC DNA]</scope>
    <source>
        <strain evidence="5">JCM 17664</strain>
    </source>
</reference>
<dbReference type="CDD" id="cd07817">
    <property type="entry name" value="SRPBCC_8"/>
    <property type="match status" value="1"/>
</dbReference>
<dbReference type="InterPro" id="IPR047137">
    <property type="entry name" value="ORF3"/>
</dbReference>
<dbReference type="InterPro" id="IPR005031">
    <property type="entry name" value="COQ10_START"/>
</dbReference>
<feature type="domain" description="Coenzyme Q-binding protein COQ10 START" evidence="2">
    <location>
        <begin position="99"/>
        <end position="199"/>
    </location>
</feature>
<gene>
    <name evidence="4" type="ORF">GCM10023143_24300</name>
</gene>
<evidence type="ECO:0000313" key="5">
    <source>
        <dbReference type="Proteomes" id="UP001501207"/>
    </source>
</evidence>
<dbReference type="PANTHER" id="PTHR33824:SF7">
    <property type="entry name" value="POLYKETIDE CYCLASE_DEHYDRASE AND LIPID TRANSPORT SUPERFAMILY PROTEIN"/>
    <property type="match status" value="1"/>
</dbReference>
<name>A0ABP8FZB8_9BACT</name>
<organism evidence="4 5">
    <name type="scientific">Compostibacter hankyongensis</name>
    <dbReference type="NCBI Taxonomy" id="1007089"/>
    <lineage>
        <taxon>Bacteria</taxon>
        <taxon>Pseudomonadati</taxon>
        <taxon>Bacteroidota</taxon>
        <taxon>Chitinophagia</taxon>
        <taxon>Chitinophagales</taxon>
        <taxon>Chitinophagaceae</taxon>
        <taxon>Compostibacter</taxon>
    </lineage>
</organism>
<dbReference type="InterPro" id="IPR021309">
    <property type="entry name" value="YgaP-like_TM"/>
</dbReference>
<comment type="similarity">
    <text evidence="1">Belongs to the ribosome association toxin RatA family.</text>
</comment>
<evidence type="ECO:0000313" key="4">
    <source>
        <dbReference type="EMBL" id="GAA4313807.1"/>
    </source>
</evidence>
<dbReference type="RefSeq" id="WP_344979670.1">
    <property type="nucleotide sequence ID" value="NZ_BAABFN010000005.1"/>
</dbReference>
<feature type="domain" description="Inner membrane protein YgaP-like transmembrane" evidence="3">
    <location>
        <begin position="24"/>
        <end position="86"/>
    </location>
</feature>
<dbReference type="EMBL" id="BAABFN010000005">
    <property type="protein sequence ID" value="GAA4313807.1"/>
    <property type="molecule type" value="Genomic_DNA"/>
</dbReference>
<evidence type="ECO:0000259" key="2">
    <source>
        <dbReference type="Pfam" id="PF03364"/>
    </source>
</evidence>
<proteinExistence type="inferred from homology"/>